<protein>
    <recommendedName>
        <fullName evidence="5">Chondroitin proteoglycan 4 domain-containing protein</fullName>
    </recommendedName>
</protein>
<dbReference type="EMBL" id="BTSY01000001">
    <property type="protein sequence ID" value="GMT10967.1"/>
    <property type="molecule type" value="Genomic_DNA"/>
</dbReference>
<evidence type="ECO:0000313" key="2">
    <source>
        <dbReference type="EMBL" id="GMT10967.1"/>
    </source>
</evidence>
<accession>A0AAV5UUK2</accession>
<feature type="non-terminal residue" evidence="1">
    <location>
        <position position="1"/>
    </location>
</feature>
<name>A0AAV5UUK2_9BILA</name>
<organism evidence="1 4">
    <name type="scientific">Pristionchus fissidentatus</name>
    <dbReference type="NCBI Taxonomy" id="1538716"/>
    <lineage>
        <taxon>Eukaryota</taxon>
        <taxon>Metazoa</taxon>
        <taxon>Ecdysozoa</taxon>
        <taxon>Nematoda</taxon>
        <taxon>Chromadorea</taxon>
        <taxon>Rhabditida</taxon>
        <taxon>Rhabditina</taxon>
        <taxon>Diplogasteromorpha</taxon>
        <taxon>Diplogasteroidea</taxon>
        <taxon>Neodiplogasteridae</taxon>
        <taxon>Pristionchus</taxon>
    </lineage>
</organism>
<reference evidence="1" key="1">
    <citation type="submission" date="2023-10" db="EMBL/GenBank/DDBJ databases">
        <title>Genome assembly of Pristionchus species.</title>
        <authorList>
            <person name="Yoshida K."/>
            <person name="Sommer R.J."/>
        </authorList>
    </citation>
    <scope>NUCLEOTIDE SEQUENCE</scope>
    <source>
        <strain evidence="1">RS5133</strain>
    </source>
</reference>
<evidence type="ECO:0000313" key="1">
    <source>
        <dbReference type="EMBL" id="GMT10966.1"/>
    </source>
</evidence>
<dbReference type="EMBL" id="BTSY01000001">
    <property type="protein sequence ID" value="GMT10966.1"/>
    <property type="molecule type" value="Genomic_DNA"/>
</dbReference>
<evidence type="ECO:0000313" key="4">
    <source>
        <dbReference type="Proteomes" id="UP001432322"/>
    </source>
</evidence>
<comment type="caution">
    <text evidence="1">The sequence shown here is derived from an EMBL/GenBank/DDBJ whole genome shotgun (WGS) entry which is preliminary data.</text>
</comment>
<dbReference type="AlphaFoldDB" id="A0AAV5UUK2"/>
<sequence>ILLLFPLLFVSIESHLVDRPNNRGKFAHFVDSQPLGMGMKQLVDACNGKRGLAVECHNSVIQCLQGERERVKREKLEEESVVDHSYQDCRATMFSCLQLIIEANEDDKCTSLARSMTNSVNMYMKLEDKEEVGKDIKKERATYLTQYITQY</sequence>
<keyword evidence="4" id="KW-1185">Reference proteome</keyword>
<proteinExistence type="predicted"/>
<evidence type="ECO:0008006" key="5">
    <source>
        <dbReference type="Google" id="ProtNLM"/>
    </source>
</evidence>
<gene>
    <name evidence="1" type="ORF">PFISCL1PPCAC_2263</name>
    <name evidence="2" type="ORF">PFISCL1PPCAC_2264</name>
    <name evidence="3" type="ORF">PFISCL1PPCAC_2265</name>
</gene>
<evidence type="ECO:0000313" key="3">
    <source>
        <dbReference type="EMBL" id="GMT10968.1"/>
    </source>
</evidence>
<dbReference type="Proteomes" id="UP001432322">
    <property type="component" value="Unassembled WGS sequence"/>
</dbReference>
<dbReference type="EMBL" id="BTSY01000001">
    <property type="protein sequence ID" value="GMT10968.1"/>
    <property type="molecule type" value="Genomic_DNA"/>
</dbReference>